<name>A0ABW0A6Z0_9ACTN</name>
<sequence>MDGSEHGRAAADWAAAEAERRGMELRLVHAWVWQPLDLPVTADTEVQQRWAETLLREARARVTARSPGVPVTARLLPADPVPALVAEATEADMLVLGSRGHGALIGYLIGSIALHVLRQARGPVVLVRSQGDPAGDRGEPLAGPGGAAAGPVPDADEVVVGVPGAEEEAGAVLEFAFEAAAARGASLRTVRAWSIPPVFAWSPASMRLADEAGGLEPLERKRLADALQPWRERHPQVQVVEHVELGSAAQVLLSACERAALLVVGRHASGPHVPQRIGHVAHAALHHAPCPVAVVPQP</sequence>
<protein>
    <submittedName>
        <fullName evidence="4">Universal stress protein</fullName>
    </submittedName>
</protein>
<proteinExistence type="inferred from homology"/>
<evidence type="ECO:0000256" key="1">
    <source>
        <dbReference type="ARBA" id="ARBA00008791"/>
    </source>
</evidence>
<dbReference type="InterPro" id="IPR006016">
    <property type="entry name" value="UspA"/>
</dbReference>
<reference evidence="5" key="1">
    <citation type="journal article" date="2019" name="Int. J. Syst. Evol. Microbiol.">
        <title>The Global Catalogue of Microorganisms (GCM) 10K type strain sequencing project: providing services to taxonomists for standard genome sequencing and annotation.</title>
        <authorList>
            <consortium name="The Broad Institute Genomics Platform"/>
            <consortium name="The Broad Institute Genome Sequencing Center for Infectious Disease"/>
            <person name="Wu L."/>
            <person name="Ma J."/>
        </authorList>
    </citation>
    <scope>NUCLEOTIDE SEQUENCE [LARGE SCALE GENOMIC DNA]</scope>
    <source>
        <strain evidence="5">CGMCC 4.1641</strain>
    </source>
</reference>
<keyword evidence="5" id="KW-1185">Reference proteome</keyword>
<comment type="similarity">
    <text evidence="1">Belongs to the universal stress protein A family.</text>
</comment>
<dbReference type="InterPro" id="IPR006015">
    <property type="entry name" value="Universal_stress_UspA"/>
</dbReference>
<feature type="domain" description="UspA" evidence="3">
    <location>
        <begin position="158"/>
        <end position="296"/>
    </location>
</feature>
<organism evidence="4 5">
    <name type="scientific">Streptomyces aureoversilis</name>
    <dbReference type="NCBI Taxonomy" id="67277"/>
    <lineage>
        <taxon>Bacteria</taxon>
        <taxon>Bacillati</taxon>
        <taxon>Actinomycetota</taxon>
        <taxon>Actinomycetes</taxon>
        <taxon>Kitasatosporales</taxon>
        <taxon>Streptomycetaceae</taxon>
        <taxon>Streptomyces</taxon>
    </lineage>
</organism>
<accession>A0ABW0A6Z0</accession>
<dbReference type="PANTHER" id="PTHR46268">
    <property type="entry name" value="STRESS RESPONSE PROTEIN NHAX"/>
    <property type="match status" value="1"/>
</dbReference>
<dbReference type="InterPro" id="IPR014729">
    <property type="entry name" value="Rossmann-like_a/b/a_fold"/>
</dbReference>
<evidence type="ECO:0000313" key="4">
    <source>
        <dbReference type="EMBL" id="MFC5148335.1"/>
    </source>
</evidence>
<dbReference type="PRINTS" id="PR01438">
    <property type="entry name" value="UNVRSLSTRESS"/>
</dbReference>
<dbReference type="Proteomes" id="UP001596222">
    <property type="component" value="Unassembled WGS sequence"/>
</dbReference>
<dbReference type="Pfam" id="PF00582">
    <property type="entry name" value="Usp"/>
    <property type="match status" value="2"/>
</dbReference>
<dbReference type="Gene3D" id="3.40.50.620">
    <property type="entry name" value="HUPs"/>
    <property type="match status" value="2"/>
</dbReference>
<evidence type="ECO:0000259" key="3">
    <source>
        <dbReference type="Pfam" id="PF00582"/>
    </source>
</evidence>
<dbReference type="RefSeq" id="WP_382047484.1">
    <property type="nucleotide sequence ID" value="NZ_JBHSKJ010000017.1"/>
</dbReference>
<comment type="caution">
    <text evidence="4">The sequence shown here is derived from an EMBL/GenBank/DDBJ whole genome shotgun (WGS) entry which is preliminary data.</text>
</comment>
<dbReference type="PANTHER" id="PTHR46268:SF6">
    <property type="entry name" value="UNIVERSAL STRESS PROTEIN UP12"/>
    <property type="match status" value="1"/>
</dbReference>
<gene>
    <name evidence="4" type="ORF">ACFPP6_27060</name>
</gene>
<evidence type="ECO:0000256" key="2">
    <source>
        <dbReference type="SAM" id="MobiDB-lite"/>
    </source>
</evidence>
<dbReference type="EMBL" id="JBHSKJ010000017">
    <property type="protein sequence ID" value="MFC5148335.1"/>
    <property type="molecule type" value="Genomic_DNA"/>
</dbReference>
<feature type="region of interest" description="Disordered" evidence="2">
    <location>
        <begin position="129"/>
        <end position="152"/>
    </location>
</feature>
<dbReference type="SUPFAM" id="SSF52402">
    <property type="entry name" value="Adenine nucleotide alpha hydrolases-like"/>
    <property type="match status" value="2"/>
</dbReference>
<evidence type="ECO:0000313" key="5">
    <source>
        <dbReference type="Proteomes" id="UP001596222"/>
    </source>
</evidence>
<feature type="domain" description="UspA" evidence="3">
    <location>
        <begin position="1"/>
        <end position="128"/>
    </location>
</feature>